<dbReference type="PANTHER" id="PTHR30007:SF1">
    <property type="entry name" value="BLR1914 PROTEIN"/>
    <property type="match status" value="1"/>
</dbReference>
<evidence type="ECO:0000313" key="3">
    <source>
        <dbReference type="EMBL" id="MDP9840666.1"/>
    </source>
</evidence>
<keyword evidence="4" id="KW-1185">Reference proteome</keyword>
<reference evidence="3 4" key="1">
    <citation type="submission" date="2023-07" db="EMBL/GenBank/DDBJ databases">
        <title>Sorghum-associated microbial communities from plants grown in Nebraska, USA.</title>
        <authorList>
            <person name="Schachtman D."/>
        </authorList>
    </citation>
    <scope>NUCLEOTIDE SEQUENCE [LARGE SCALE GENOMIC DNA]</scope>
    <source>
        <strain evidence="3 4">DS1307</strain>
    </source>
</reference>
<evidence type="ECO:0000259" key="2">
    <source>
        <dbReference type="Pfam" id="PF01609"/>
    </source>
</evidence>
<dbReference type="Pfam" id="PF01609">
    <property type="entry name" value="DDE_Tnp_1"/>
    <property type="match status" value="1"/>
</dbReference>
<feature type="domain" description="Transposase IS4-like" evidence="2">
    <location>
        <begin position="5"/>
        <end position="131"/>
    </location>
</feature>
<dbReference type="EMBL" id="JAUSRF010000033">
    <property type="protein sequence ID" value="MDP9840666.1"/>
    <property type="molecule type" value="Genomic_DNA"/>
</dbReference>
<dbReference type="PANTHER" id="PTHR30007">
    <property type="entry name" value="PHP DOMAIN PROTEIN"/>
    <property type="match status" value="1"/>
</dbReference>
<evidence type="ECO:0000313" key="4">
    <source>
        <dbReference type="Proteomes" id="UP001241472"/>
    </source>
</evidence>
<dbReference type="Proteomes" id="UP001241472">
    <property type="component" value="Unassembled WGS sequence"/>
</dbReference>
<evidence type="ECO:0000256" key="1">
    <source>
        <dbReference type="SAM" id="MobiDB-lite"/>
    </source>
</evidence>
<organism evidence="3 4">
    <name type="scientific">Neorhizobium huautlense</name>
    <dbReference type="NCBI Taxonomy" id="67774"/>
    <lineage>
        <taxon>Bacteria</taxon>
        <taxon>Pseudomonadati</taxon>
        <taxon>Pseudomonadota</taxon>
        <taxon>Alphaproteobacteria</taxon>
        <taxon>Hyphomicrobiales</taxon>
        <taxon>Rhizobiaceae</taxon>
        <taxon>Rhizobium/Agrobacterium group</taxon>
        <taxon>Neorhizobium</taxon>
    </lineage>
</organism>
<dbReference type="NCBIfam" id="NF033580">
    <property type="entry name" value="transpos_IS5_3"/>
    <property type="match status" value="1"/>
</dbReference>
<feature type="region of interest" description="Disordered" evidence="1">
    <location>
        <begin position="147"/>
        <end position="172"/>
    </location>
</feature>
<sequence>MGRSRGGLTTKIHALVDADGLPVRLELTAGQAADAPMAEKLLNDVQPGATILADKAYDTDAIRHFAKQRKCWANIPAKTNRKKTFSFSRWVYRQRNQVERFFNRIKQMRGLVTRYDRRADNYLAALKLAATRIWIASGNESASHAARSGTVSAISPVSREKSSCDPSMQISV</sequence>
<name>A0ABT9Q2Q5_9HYPH</name>
<dbReference type="InterPro" id="IPR002559">
    <property type="entry name" value="Transposase_11"/>
</dbReference>
<proteinExistence type="predicted"/>
<accession>A0ABT9Q2Q5</accession>
<comment type="caution">
    <text evidence="3">The sequence shown here is derived from an EMBL/GenBank/DDBJ whole genome shotgun (WGS) entry which is preliminary data.</text>
</comment>
<protein>
    <submittedName>
        <fullName evidence="3">Transposase</fullName>
    </submittedName>
</protein>
<gene>
    <name evidence="3" type="ORF">J2T09_005454</name>
</gene>